<reference evidence="1" key="2">
    <citation type="journal article" date="2015" name="Fish Shellfish Immunol.">
        <title>Early steps in the European eel (Anguilla anguilla)-Vibrio vulnificus interaction in the gills: Role of the RtxA13 toxin.</title>
        <authorList>
            <person name="Callol A."/>
            <person name="Pajuelo D."/>
            <person name="Ebbesson L."/>
            <person name="Teles M."/>
            <person name="MacKenzie S."/>
            <person name="Amaro C."/>
        </authorList>
    </citation>
    <scope>NUCLEOTIDE SEQUENCE</scope>
</reference>
<organism evidence="1">
    <name type="scientific">Anguilla anguilla</name>
    <name type="common">European freshwater eel</name>
    <name type="synonym">Muraena anguilla</name>
    <dbReference type="NCBI Taxonomy" id="7936"/>
    <lineage>
        <taxon>Eukaryota</taxon>
        <taxon>Metazoa</taxon>
        <taxon>Chordata</taxon>
        <taxon>Craniata</taxon>
        <taxon>Vertebrata</taxon>
        <taxon>Euteleostomi</taxon>
        <taxon>Actinopterygii</taxon>
        <taxon>Neopterygii</taxon>
        <taxon>Teleostei</taxon>
        <taxon>Anguilliformes</taxon>
        <taxon>Anguillidae</taxon>
        <taxon>Anguilla</taxon>
    </lineage>
</organism>
<accession>A0A0E9PFW3</accession>
<dbReference type="AlphaFoldDB" id="A0A0E9PFW3"/>
<dbReference type="EMBL" id="GBXM01105617">
    <property type="protein sequence ID" value="JAH02960.1"/>
    <property type="molecule type" value="Transcribed_RNA"/>
</dbReference>
<reference evidence="1" key="1">
    <citation type="submission" date="2014-11" db="EMBL/GenBank/DDBJ databases">
        <authorList>
            <person name="Amaro Gonzalez C."/>
        </authorList>
    </citation>
    <scope>NUCLEOTIDE SEQUENCE</scope>
</reference>
<name>A0A0E9PFW3_ANGAN</name>
<proteinExistence type="predicted"/>
<sequence>MEQWTMETATAVTAASDALLCQLCIISTLKRNHWTLRTMKVQLSLVTTAKPQPRF</sequence>
<evidence type="ECO:0000313" key="1">
    <source>
        <dbReference type="EMBL" id="JAH02960.1"/>
    </source>
</evidence>
<protein>
    <submittedName>
        <fullName evidence="1">Uncharacterized protein</fullName>
    </submittedName>
</protein>